<organism evidence="1 2">
    <name type="scientific">Streblomastix strix</name>
    <dbReference type="NCBI Taxonomy" id="222440"/>
    <lineage>
        <taxon>Eukaryota</taxon>
        <taxon>Metamonada</taxon>
        <taxon>Preaxostyla</taxon>
        <taxon>Oxymonadida</taxon>
        <taxon>Streblomastigidae</taxon>
        <taxon>Streblomastix</taxon>
    </lineage>
</organism>
<evidence type="ECO:0000313" key="2">
    <source>
        <dbReference type="Proteomes" id="UP000324800"/>
    </source>
</evidence>
<sequence>MGKDFLEMFVKIDFDAESLRDQCFIRSKIVGTQNRVELTTLQCEFDLVIGCNCNFIVQNLVTVTITSNTVQLTESSIKSFNAV</sequence>
<comment type="caution">
    <text evidence="1">The sequence shown here is derived from an EMBL/GenBank/DDBJ whole genome shotgun (WGS) entry which is preliminary data.</text>
</comment>
<protein>
    <submittedName>
        <fullName evidence="1">Uncharacterized protein</fullName>
    </submittedName>
</protein>
<evidence type="ECO:0000313" key="1">
    <source>
        <dbReference type="EMBL" id="KAA6403502.1"/>
    </source>
</evidence>
<dbReference type="AlphaFoldDB" id="A0A5J4X9C9"/>
<reference evidence="1 2" key="1">
    <citation type="submission" date="2019-03" db="EMBL/GenBank/DDBJ databases">
        <title>Single cell metagenomics reveals metabolic interactions within the superorganism composed of flagellate Streblomastix strix and complex community of Bacteroidetes bacteria on its surface.</title>
        <authorList>
            <person name="Treitli S.C."/>
            <person name="Kolisko M."/>
            <person name="Husnik F."/>
            <person name="Keeling P."/>
            <person name="Hampl V."/>
        </authorList>
    </citation>
    <scope>NUCLEOTIDE SEQUENCE [LARGE SCALE GENOMIC DNA]</scope>
    <source>
        <strain evidence="1">ST1C</strain>
    </source>
</reference>
<dbReference type="Proteomes" id="UP000324800">
    <property type="component" value="Unassembled WGS sequence"/>
</dbReference>
<accession>A0A5J4X9C9</accession>
<proteinExistence type="predicted"/>
<dbReference type="EMBL" id="SNRW01000092">
    <property type="protein sequence ID" value="KAA6403502.1"/>
    <property type="molecule type" value="Genomic_DNA"/>
</dbReference>
<name>A0A5J4X9C9_9EUKA</name>
<gene>
    <name evidence="1" type="ORF">EZS28_000967</name>
</gene>